<proteinExistence type="predicted"/>
<dbReference type="EMBL" id="JAGEOJ010000019">
    <property type="protein sequence ID" value="MBO2453162.1"/>
    <property type="molecule type" value="Genomic_DNA"/>
</dbReference>
<feature type="chain" id="PRO_5037873428" description="Serine/threonine protein kinase" evidence="1">
    <location>
        <begin position="30"/>
        <end position="228"/>
    </location>
</feature>
<reference evidence="2" key="1">
    <citation type="submission" date="2021-03" db="EMBL/GenBank/DDBJ databases">
        <authorList>
            <person name="Kanchanasin P."/>
            <person name="Saeng-In P."/>
            <person name="Phongsopitanun W."/>
            <person name="Yuki M."/>
            <person name="Kudo T."/>
            <person name="Ohkuma M."/>
            <person name="Tanasupawat S."/>
        </authorList>
    </citation>
    <scope>NUCLEOTIDE SEQUENCE</scope>
    <source>
        <strain evidence="2">GKU 128</strain>
    </source>
</reference>
<dbReference type="AlphaFoldDB" id="A0A939PHU7"/>
<keyword evidence="3" id="KW-1185">Reference proteome</keyword>
<evidence type="ECO:0000313" key="2">
    <source>
        <dbReference type="EMBL" id="MBO2453162.1"/>
    </source>
</evidence>
<comment type="caution">
    <text evidence="2">The sequence shown here is derived from an EMBL/GenBank/DDBJ whole genome shotgun (WGS) entry which is preliminary data.</text>
</comment>
<name>A0A939PHU7_9ACTN</name>
<organism evidence="2 3">
    <name type="scientific">Actinomadura barringtoniae</name>
    <dbReference type="NCBI Taxonomy" id="1427535"/>
    <lineage>
        <taxon>Bacteria</taxon>
        <taxon>Bacillati</taxon>
        <taxon>Actinomycetota</taxon>
        <taxon>Actinomycetes</taxon>
        <taxon>Streptosporangiales</taxon>
        <taxon>Thermomonosporaceae</taxon>
        <taxon>Actinomadura</taxon>
    </lineage>
</organism>
<protein>
    <recommendedName>
        <fullName evidence="4">Serine/threonine protein kinase</fullName>
    </recommendedName>
</protein>
<sequence>MPTSKTKISIGAAAAVLAAGAVAFTAVQAAPAPAIAANVSANAAAPIDPGMALDDAGLADVPYPWGKMNTYDGNKPQLPCWERSRPYGHEVNMAAWGSAHDNTQMSWNTGMEIVKFATADKAAEAEKLWIGDMGTCMARFPKNDPSVGTYFTQLRQTGEVGGSTTWAWKEGNNYDSRGYETPYQATVVRQGTVVYLLKYMDWGSSGPAITFKKEVPAIKDRISKYYPS</sequence>
<gene>
    <name evidence="2" type="ORF">J4573_39135</name>
</gene>
<accession>A0A939PHU7</accession>
<feature type="signal peptide" evidence="1">
    <location>
        <begin position="1"/>
        <end position="29"/>
    </location>
</feature>
<keyword evidence="1" id="KW-0732">Signal</keyword>
<evidence type="ECO:0000256" key="1">
    <source>
        <dbReference type="SAM" id="SignalP"/>
    </source>
</evidence>
<dbReference type="RefSeq" id="WP_208261181.1">
    <property type="nucleotide sequence ID" value="NZ_JAGEOJ010000019.1"/>
</dbReference>
<evidence type="ECO:0008006" key="4">
    <source>
        <dbReference type="Google" id="ProtNLM"/>
    </source>
</evidence>
<dbReference type="Proteomes" id="UP000669179">
    <property type="component" value="Unassembled WGS sequence"/>
</dbReference>
<evidence type="ECO:0000313" key="3">
    <source>
        <dbReference type="Proteomes" id="UP000669179"/>
    </source>
</evidence>